<keyword evidence="10 12" id="KW-1133">Transmembrane helix</keyword>
<keyword evidence="11 12" id="KW-0472">Membrane</keyword>
<dbReference type="InterPro" id="IPR053408">
    <property type="entry name" value="MlaE_Permease"/>
</dbReference>
<evidence type="ECO:0000256" key="12">
    <source>
        <dbReference type="RuleBase" id="RU362044"/>
    </source>
</evidence>
<evidence type="ECO:0000313" key="14">
    <source>
        <dbReference type="Proteomes" id="UP000178776"/>
    </source>
</evidence>
<dbReference type="InterPro" id="IPR003453">
    <property type="entry name" value="ABC_MlaE_roteobac"/>
</dbReference>
<feature type="transmembrane region" description="Helical" evidence="12">
    <location>
        <begin position="90"/>
        <end position="111"/>
    </location>
</feature>
<comment type="subcellular location">
    <subcellularLocation>
        <location evidence="2 12">Cell inner membrane</location>
        <topology evidence="2 12">Multi-pass membrane protein</topology>
    </subcellularLocation>
</comment>
<dbReference type="NCBIfam" id="TIGR00056">
    <property type="entry name" value="MlaE family lipid ABC transporter permease subunit"/>
    <property type="match status" value="1"/>
</dbReference>
<keyword evidence="6" id="KW-0813">Transport</keyword>
<evidence type="ECO:0000256" key="5">
    <source>
        <dbReference type="ARBA" id="ARBA00020857"/>
    </source>
</evidence>
<organism evidence="13 14">
    <name type="scientific">Chromobacterium vaccinii</name>
    <dbReference type="NCBI Taxonomy" id="1108595"/>
    <lineage>
        <taxon>Bacteria</taxon>
        <taxon>Pseudomonadati</taxon>
        <taxon>Pseudomonadota</taxon>
        <taxon>Betaproteobacteria</taxon>
        <taxon>Neisseriales</taxon>
        <taxon>Chromobacteriaceae</taxon>
        <taxon>Chromobacterium</taxon>
    </lineage>
</organism>
<feature type="transmembrane region" description="Helical" evidence="12">
    <location>
        <begin position="202"/>
        <end position="222"/>
    </location>
</feature>
<evidence type="ECO:0000313" key="13">
    <source>
        <dbReference type="EMBL" id="AOZ50847.1"/>
    </source>
</evidence>
<feature type="transmembrane region" description="Helical" evidence="12">
    <location>
        <begin position="158"/>
        <end position="181"/>
    </location>
</feature>
<dbReference type="GO" id="GO:0043190">
    <property type="term" value="C:ATP-binding cassette (ABC) transporter complex"/>
    <property type="evidence" value="ECO:0007669"/>
    <property type="project" value="InterPro"/>
</dbReference>
<proteinExistence type="inferred from homology"/>
<feature type="transmembrane region" description="Helical" evidence="12">
    <location>
        <begin position="242"/>
        <end position="260"/>
    </location>
</feature>
<evidence type="ECO:0000256" key="4">
    <source>
        <dbReference type="ARBA" id="ARBA00011380"/>
    </source>
</evidence>
<dbReference type="PANTHER" id="PTHR30188:SF4">
    <property type="entry name" value="PROTEIN TRIGALACTOSYLDIACYLGLYCEROL 1, CHLOROPLASTIC"/>
    <property type="match status" value="1"/>
</dbReference>
<dbReference type="STRING" id="1108595.BKX93_13160"/>
<dbReference type="AlphaFoldDB" id="A0A1D9LHX8"/>
<dbReference type="InterPro" id="IPR030802">
    <property type="entry name" value="Permease_MalE"/>
</dbReference>
<keyword evidence="7" id="KW-1003">Cell membrane</keyword>
<keyword evidence="9 12" id="KW-0812">Transmembrane</keyword>
<accession>A0A1D9LHX8</accession>
<dbReference type="GO" id="GO:0005548">
    <property type="term" value="F:phospholipid transporter activity"/>
    <property type="evidence" value="ECO:0007669"/>
    <property type="project" value="TreeGrafter"/>
</dbReference>
<evidence type="ECO:0000256" key="8">
    <source>
        <dbReference type="ARBA" id="ARBA00022519"/>
    </source>
</evidence>
<evidence type="ECO:0000256" key="10">
    <source>
        <dbReference type="ARBA" id="ARBA00022989"/>
    </source>
</evidence>
<name>A0A1D9LHX8_9NEIS</name>
<evidence type="ECO:0000256" key="1">
    <source>
        <dbReference type="ARBA" id="ARBA00002460"/>
    </source>
</evidence>
<dbReference type="NCBIfam" id="NF033619">
    <property type="entry name" value="perm_MlaE_1"/>
    <property type="match status" value="1"/>
</dbReference>
<dbReference type="GeneID" id="68842159"/>
<feature type="transmembrane region" description="Helical" evidence="12">
    <location>
        <begin position="51"/>
        <end position="78"/>
    </location>
</feature>
<keyword evidence="8 12" id="KW-0997">Cell inner membrane</keyword>
<protein>
    <recommendedName>
        <fullName evidence="5">Intermembrane phospholipid transport system permease protein MlaE</fullName>
    </recommendedName>
</protein>
<dbReference type="PANTHER" id="PTHR30188">
    <property type="entry name" value="ABC TRANSPORTER PERMEASE PROTEIN-RELATED"/>
    <property type="match status" value="1"/>
</dbReference>
<comment type="subunit">
    <text evidence="4">The complex is composed of two ATP-binding proteins (MlaF), two transmembrane proteins (MlaE), two cytoplasmic solute-binding proteins (MlaB) and six periplasmic solute-binding proteins (MlaD).</text>
</comment>
<reference evidence="13 14" key="1">
    <citation type="submission" date="2016-10" db="EMBL/GenBank/DDBJ databases">
        <title>Chromobacterium muskegensis sp. nov., an insecticidal bacterium isolated from Sphagnum bogs.</title>
        <authorList>
            <person name="Sparks M.E."/>
            <person name="Blackburn M.B."/>
            <person name="Gundersen-Rindal D.E."/>
            <person name="Mitchell A."/>
            <person name="Farrar R."/>
            <person name="Kuhar D."/>
        </authorList>
    </citation>
    <scope>NUCLEOTIDE SEQUENCE [LARGE SCALE GENOMIC DNA]</scope>
    <source>
        <strain evidence="13 14">21-1</strain>
    </source>
</reference>
<gene>
    <name evidence="13" type="ORF">BKX93_13160</name>
</gene>
<dbReference type="KEGG" id="cvc:BKX93_13160"/>
<dbReference type="Proteomes" id="UP000178776">
    <property type="component" value="Chromosome"/>
</dbReference>
<evidence type="ECO:0000256" key="2">
    <source>
        <dbReference type="ARBA" id="ARBA00004429"/>
    </source>
</evidence>
<sequence length="261" mass="27543">MLDFLTSPLRRLGHATINAVWRLGFAARFLAAILLNSGQSLLRLQMTIREIYFAGVMSLIIIVVSGLFVGMVLGLQGYTTLAKFGSADALGAMVALALLRELGPVLAALLFASRAGSAMTAEIGLMKTTEQLDAMSVMAVNPMARVIAPRFWAGVVSMPILAALFNVVGIFGGYLVGVVMIGLDAGTFWSQMQGNVDLHYDVVNGIIKSLVFGIAVTLIAVFEGYDATPTAAGVSAATTRTVVTSALVILALDFVLTAFMF</sequence>
<evidence type="ECO:0000256" key="3">
    <source>
        <dbReference type="ARBA" id="ARBA00007556"/>
    </source>
</evidence>
<evidence type="ECO:0000256" key="11">
    <source>
        <dbReference type="ARBA" id="ARBA00023136"/>
    </source>
</evidence>
<comment type="function">
    <text evidence="1">Part of the ABC transporter complex MlaFEDB, which is involved in a phospholipid transport pathway that maintains lipid asymmetry in the outer membrane by retrograde trafficking of phospholipids from the outer membrane to the inner membrane. Probably responsible for the translocation of the substrate across the membrane.</text>
</comment>
<evidence type="ECO:0000256" key="6">
    <source>
        <dbReference type="ARBA" id="ARBA00022448"/>
    </source>
</evidence>
<dbReference type="Pfam" id="PF02405">
    <property type="entry name" value="MlaE"/>
    <property type="match status" value="1"/>
</dbReference>
<comment type="similarity">
    <text evidence="3 12">Belongs to the MlaE permease family.</text>
</comment>
<evidence type="ECO:0000256" key="9">
    <source>
        <dbReference type="ARBA" id="ARBA00022692"/>
    </source>
</evidence>
<evidence type="ECO:0000256" key="7">
    <source>
        <dbReference type="ARBA" id="ARBA00022475"/>
    </source>
</evidence>
<dbReference type="RefSeq" id="WP_046157959.1">
    <property type="nucleotide sequence ID" value="NZ_CP017707.1"/>
</dbReference>
<dbReference type="EMBL" id="CP017707">
    <property type="protein sequence ID" value="AOZ50847.1"/>
    <property type="molecule type" value="Genomic_DNA"/>
</dbReference>